<reference evidence="1 2" key="1">
    <citation type="submission" date="2019-12" db="EMBL/GenBank/DDBJ databases">
        <title>Novel species isolated from a subtropical stream in China.</title>
        <authorList>
            <person name="Lu H."/>
        </authorList>
    </citation>
    <scope>NUCLEOTIDE SEQUENCE [LARGE SCALE GENOMIC DNA]</scope>
    <source>
        <strain evidence="1 2">FT50W</strain>
    </source>
</reference>
<evidence type="ECO:0000313" key="1">
    <source>
        <dbReference type="EMBL" id="MYM83182.1"/>
    </source>
</evidence>
<evidence type="ECO:0000313" key="2">
    <source>
        <dbReference type="Proteomes" id="UP000474565"/>
    </source>
</evidence>
<gene>
    <name evidence="1" type="ORF">GTP44_14600</name>
</gene>
<dbReference type="RefSeq" id="WP_161019992.1">
    <property type="nucleotide sequence ID" value="NZ_WWCP01000016.1"/>
</dbReference>
<organism evidence="1 2">
    <name type="scientific">Duganella lactea</name>
    <dbReference type="NCBI Taxonomy" id="2692173"/>
    <lineage>
        <taxon>Bacteria</taxon>
        <taxon>Pseudomonadati</taxon>
        <taxon>Pseudomonadota</taxon>
        <taxon>Betaproteobacteria</taxon>
        <taxon>Burkholderiales</taxon>
        <taxon>Oxalobacteraceae</taxon>
        <taxon>Telluria group</taxon>
        <taxon>Duganella</taxon>
    </lineage>
</organism>
<sequence>MPLNKSVELVTRVINEKHATLKVSAQELLKAIAGEDAALKIRAAENTLSDATSLKGMLSQNDVPSWLHSSITQTSNFVTGAWSSKDLLLNFISTQQALDKHVWQFDQSEEDAINFDAIFEHYKSQSRLPELFDEIIRILEQIKDSGHVDSVNLLSSLSKVIATIKRCKDGSYFSLNSAWDFLVNFLQNYMWGELSKLTIVGPMLEALRKTIEETNIEMFNLHTALKTETERVIGFEVKSLSNKASVSFLTYDCEGRVPTFDDVPRLTSTQA</sequence>
<dbReference type="AlphaFoldDB" id="A0A6L8MMP3"/>
<dbReference type="EMBL" id="WWCP01000016">
    <property type="protein sequence ID" value="MYM83182.1"/>
    <property type="molecule type" value="Genomic_DNA"/>
</dbReference>
<name>A0A6L8MMP3_9BURK</name>
<protein>
    <submittedName>
        <fullName evidence="1">Uncharacterized protein</fullName>
    </submittedName>
</protein>
<accession>A0A6L8MMP3</accession>
<dbReference type="Proteomes" id="UP000474565">
    <property type="component" value="Unassembled WGS sequence"/>
</dbReference>
<proteinExistence type="predicted"/>
<comment type="caution">
    <text evidence="1">The sequence shown here is derived from an EMBL/GenBank/DDBJ whole genome shotgun (WGS) entry which is preliminary data.</text>
</comment>